<dbReference type="Proteomes" id="UP000332515">
    <property type="component" value="Unassembled WGS sequence"/>
</dbReference>
<dbReference type="SUPFAM" id="SSF63848">
    <property type="entry name" value="Cell-division inhibitor MinC, C-terminal domain"/>
    <property type="match status" value="1"/>
</dbReference>
<gene>
    <name evidence="6 9" type="primary">minC</name>
    <name evidence="9" type="ORF">F0357_10005</name>
</gene>
<evidence type="ECO:0000256" key="2">
    <source>
        <dbReference type="ARBA" id="ARBA00022618"/>
    </source>
</evidence>
<evidence type="ECO:0000313" key="10">
    <source>
        <dbReference type="Proteomes" id="UP000332515"/>
    </source>
</evidence>
<keyword evidence="2 6" id="KW-0132">Cell division</keyword>
<evidence type="ECO:0000313" key="9">
    <source>
        <dbReference type="EMBL" id="MQT12975.1"/>
    </source>
</evidence>
<dbReference type="GO" id="GO:0000917">
    <property type="term" value="P:division septum assembly"/>
    <property type="evidence" value="ECO:0007669"/>
    <property type="project" value="UniProtKB-KW"/>
</dbReference>
<name>A0A6A7Y2N9_9HYPH</name>
<dbReference type="InterPro" id="IPR013033">
    <property type="entry name" value="MinC"/>
</dbReference>
<organism evidence="9 10">
    <name type="scientific">Segnochrobactrum spirostomi</name>
    <dbReference type="NCBI Taxonomy" id="2608987"/>
    <lineage>
        <taxon>Bacteria</taxon>
        <taxon>Pseudomonadati</taxon>
        <taxon>Pseudomonadota</taxon>
        <taxon>Alphaproteobacteria</taxon>
        <taxon>Hyphomicrobiales</taxon>
        <taxon>Segnochrobactraceae</taxon>
        <taxon>Segnochrobactrum</taxon>
    </lineage>
</organism>
<dbReference type="InterPro" id="IPR036145">
    <property type="entry name" value="MinC_C_sf"/>
</dbReference>
<evidence type="ECO:0000256" key="4">
    <source>
        <dbReference type="ARBA" id="ARBA00023306"/>
    </source>
</evidence>
<dbReference type="InterPro" id="IPR016098">
    <property type="entry name" value="CAP/MinC_C"/>
</dbReference>
<comment type="subunit">
    <text evidence="6">Interacts with MinD and FtsZ.</text>
</comment>
<sequence>MTIPLRTRLPIRFRGRSYLALVLTPEAPIEDWFAGLDAWSVQSPGFFRTRPVVVDVSNVATGKADVEALVAAFGERGIRLVGIEGAMPSWVGPHLPPLFTSGREVEPPVLADAPAPKPDPAPANPRRRPAPEAAAKAAQPAPAPTPAREARKEPSSLLITEPVRSGQSIFFPDGDVTVTESVASGAEIIAGGSIHIYGALRGRAIAGCAGNKAARIFCRKMDAELLAIDGLYRTTEDLAPDLVGKPIQAWLEGDAMKVAALG</sequence>
<proteinExistence type="inferred from homology"/>
<dbReference type="NCBIfam" id="TIGR01222">
    <property type="entry name" value="minC"/>
    <property type="match status" value="1"/>
</dbReference>
<dbReference type="Gene3D" id="2.160.20.70">
    <property type="match status" value="1"/>
</dbReference>
<evidence type="ECO:0000256" key="7">
    <source>
        <dbReference type="SAM" id="MobiDB-lite"/>
    </source>
</evidence>
<dbReference type="PANTHER" id="PTHR34108">
    <property type="entry name" value="SEPTUM SITE-DETERMINING PROTEIN MINC"/>
    <property type="match status" value="1"/>
</dbReference>
<feature type="compositionally biased region" description="Low complexity" evidence="7">
    <location>
        <begin position="131"/>
        <end position="140"/>
    </location>
</feature>
<protein>
    <recommendedName>
        <fullName evidence="6">Probable septum site-determining protein MinC</fullName>
    </recommendedName>
</protein>
<evidence type="ECO:0000256" key="3">
    <source>
        <dbReference type="ARBA" id="ARBA00023210"/>
    </source>
</evidence>
<evidence type="ECO:0000259" key="8">
    <source>
        <dbReference type="Pfam" id="PF03775"/>
    </source>
</evidence>
<keyword evidence="3 6" id="KW-0717">Septation</keyword>
<dbReference type="InterPro" id="IPR005526">
    <property type="entry name" value="Septum_form_inhib_MinC_C"/>
</dbReference>
<evidence type="ECO:0000256" key="1">
    <source>
        <dbReference type="ARBA" id="ARBA00006291"/>
    </source>
</evidence>
<evidence type="ECO:0000256" key="5">
    <source>
        <dbReference type="ARBA" id="ARBA00025606"/>
    </source>
</evidence>
<dbReference type="GO" id="GO:0000902">
    <property type="term" value="P:cell morphogenesis"/>
    <property type="evidence" value="ECO:0007669"/>
    <property type="project" value="InterPro"/>
</dbReference>
<feature type="domain" description="Septum formation inhibitor MinC C-terminal" evidence="8">
    <location>
        <begin position="159"/>
        <end position="258"/>
    </location>
</feature>
<comment type="function">
    <text evidence="5 6">Cell division inhibitor that blocks the formation of polar Z ring septums. Rapidly oscillates between the poles of the cell to destabilize FtsZ filaments that have formed before they mature into polar Z rings. Prevents FtsZ polymerization.</text>
</comment>
<feature type="region of interest" description="Disordered" evidence="7">
    <location>
        <begin position="108"/>
        <end position="154"/>
    </location>
</feature>
<evidence type="ECO:0000256" key="6">
    <source>
        <dbReference type="HAMAP-Rule" id="MF_00267"/>
    </source>
</evidence>
<dbReference type="RefSeq" id="WP_312861532.1">
    <property type="nucleotide sequence ID" value="NZ_VWNA01000001.1"/>
</dbReference>
<dbReference type="AlphaFoldDB" id="A0A6A7Y2N9"/>
<dbReference type="Pfam" id="PF03775">
    <property type="entry name" value="MinC_C"/>
    <property type="match status" value="1"/>
</dbReference>
<keyword evidence="4 6" id="KW-0131">Cell cycle</keyword>
<comment type="caution">
    <text evidence="9">The sequence shown here is derived from an EMBL/GenBank/DDBJ whole genome shotgun (WGS) entry which is preliminary data.</text>
</comment>
<dbReference type="GO" id="GO:1901891">
    <property type="term" value="P:regulation of cell septum assembly"/>
    <property type="evidence" value="ECO:0007669"/>
    <property type="project" value="InterPro"/>
</dbReference>
<reference evidence="9 10" key="1">
    <citation type="submission" date="2019-09" db="EMBL/GenBank/DDBJ databases">
        <title>Segnochrobactrum spirostomi gen. nov., sp. nov., isolated from the ciliate Spirostomum cf. yagiui and description of a novel family, Segnochrobactraceae fam. nov. within the order Rhizobiales of the class Alphaproteobacteria.</title>
        <authorList>
            <person name="Akter S."/>
            <person name="Shazib S.U.A."/>
            <person name="Shin M.K."/>
        </authorList>
    </citation>
    <scope>NUCLEOTIDE SEQUENCE [LARGE SCALE GENOMIC DNA]</scope>
    <source>
        <strain evidence="9 10">Sp-1</strain>
    </source>
</reference>
<dbReference type="PANTHER" id="PTHR34108:SF1">
    <property type="entry name" value="SEPTUM SITE-DETERMINING PROTEIN MINC"/>
    <property type="match status" value="1"/>
</dbReference>
<accession>A0A6A7Y2N9</accession>
<dbReference type="HAMAP" id="MF_00267">
    <property type="entry name" value="MinC"/>
    <property type="match status" value="1"/>
</dbReference>
<dbReference type="Gene3D" id="3.30.70.260">
    <property type="match status" value="1"/>
</dbReference>
<comment type="similarity">
    <text evidence="1 6">Belongs to the MinC family.</text>
</comment>
<keyword evidence="10" id="KW-1185">Reference proteome</keyword>
<dbReference type="EMBL" id="VWNA01000001">
    <property type="protein sequence ID" value="MQT12975.1"/>
    <property type="molecule type" value="Genomic_DNA"/>
</dbReference>